<proteinExistence type="inferred from homology"/>
<feature type="domain" description="Ammonium transporter AmtB-like" evidence="10">
    <location>
        <begin position="27"/>
        <end position="434"/>
    </location>
</feature>
<dbReference type="InterPro" id="IPR018047">
    <property type="entry name" value="Ammonium_transpt_CS"/>
</dbReference>
<keyword evidence="12" id="KW-1185">Reference proteome</keyword>
<dbReference type="EMBL" id="JASAOG010000036">
    <property type="protein sequence ID" value="KAK0060327.1"/>
    <property type="molecule type" value="Genomic_DNA"/>
</dbReference>
<evidence type="ECO:0000256" key="9">
    <source>
        <dbReference type="SAM" id="MobiDB-lite"/>
    </source>
</evidence>
<evidence type="ECO:0000256" key="3">
    <source>
        <dbReference type="ARBA" id="ARBA00022448"/>
    </source>
</evidence>
<evidence type="ECO:0000256" key="4">
    <source>
        <dbReference type="ARBA" id="ARBA00022692"/>
    </source>
</evidence>
<feature type="transmembrane region" description="Helical" evidence="8">
    <location>
        <begin position="27"/>
        <end position="46"/>
    </location>
</feature>
<feature type="region of interest" description="Disordered" evidence="9">
    <location>
        <begin position="503"/>
        <end position="524"/>
    </location>
</feature>
<comment type="similarity">
    <text evidence="2 8">Belongs to the ammonia transporter channel (TC 1.A.11.2) family.</text>
</comment>
<reference evidence="11" key="2">
    <citation type="submission" date="2023-04" db="EMBL/GenBank/DDBJ databases">
        <authorList>
            <person name="Bu L."/>
            <person name="Lu L."/>
            <person name="Laidemitt M.R."/>
            <person name="Zhang S.M."/>
            <person name="Mutuku M."/>
            <person name="Mkoji G."/>
            <person name="Steinauer M."/>
            <person name="Loker E.S."/>
        </authorList>
    </citation>
    <scope>NUCLEOTIDE SEQUENCE</scope>
    <source>
        <strain evidence="11">KasaAsao</strain>
        <tissue evidence="11">Whole Snail</tissue>
    </source>
</reference>
<feature type="transmembrane region" description="Helical" evidence="8">
    <location>
        <begin position="386"/>
        <end position="407"/>
    </location>
</feature>
<dbReference type="InterPro" id="IPR001905">
    <property type="entry name" value="Ammonium_transpt"/>
</dbReference>
<dbReference type="PROSITE" id="PS01219">
    <property type="entry name" value="AMMONIUM_TRANSP"/>
    <property type="match status" value="1"/>
</dbReference>
<evidence type="ECO:0000256" key="5">
    <source>
        <dbReference type="ARBA" id="ARBA00022989"/>
    </source>
</evidence>
<feature type="transmembrane region" description="Helical" evidence="8">
    <location>
        <begin position="67"/>
        <end position="85"/>
    </location>
</feature>
<dbReference type="PANTHER" id="PTHR11730:SF6">
    <property type="entry name" value="AMMONIUM TRANSPORTER"/>
    <property type="match status" value="1"/>
</dbReference>
<dbReference type="Gene3D" id="1.10.3430.10">
    <property type="entry name" value="Ammonium transporter AmtB like domains"/>
    <property type="match status" value="1"/>
</dbReference>
<comment type="caution">
    <text evidence="11">The sequence shown here is derived from an EMBL/GenBank/DDBJ whole genome shotgun (WGS) entry which is preliminary data.</text>
</comment>
<dbReference type="InterPro" id="IPR024041">
    <property type="entry name" value="NH4_transpt_AmtB-like_dom"/>
</dbReference>
<feature type="transmembrane region" description="Helical" evidence="8">
    <location>
        <begin position="181"/>
        <end position="203"/>
    </location>
</feature>
<evidence type="ECO:0000256" key="6">
    <source>
        <dbReference type="ARBA" id="ARBA00023136"/>
    </source>
</evidence>
<dbReference type="GO" id="GO:0008519">
    <property type="term" value="F:ammonium channel activity"/>
    <property type="evidence" value="ECO:0007669"/>
    <property type="project" value="InterPro"/>
</dbReference>
<dbReference type="Pfam" id="PF00909">
    <property type="entry name" value="Ammonium_transp"/>
    <property type="match status" value="1"/>
</dbReference>
<keyword evidence="7 8" id="KW-0924">Ammonia transport</keyword>
<dbReference type="GO" id="GO:0005886">
    <property type="term" value="C:plasma membrane"/>
    <property type="evidence" value="ECO:0007669"/>
    <property type="project" value="UniProtKB-SubCell"/>
</dbReference>
<evidence type="ECO:0000313" key="12">
    <source>
        <dbReference type="Proteomes" id="UP001233172"/>
    </source>
</evidence>
<gene>
    <name evidence="11" type="ORF">Bpfe_010161</name>
</gene>
<keyword evidence="6 8" id="KW-0472">Membrane</keyword>
<dbReference type="AlphaFoldDB" id="A0AAD8BT14"/>
<evidence type="ECO:0000256" key="7">
    <source>
        <dbReference type="ARBA" id="ARBA00023177"/>
    </source>
</evidence>
<evidence type="ECO:0000256" key="1">
    <source>
        <dbReference type="ARBA" id="ARBA00004141"/>
    </source>
</evidence>
<dbReference type="InterPro" id="IPR029020">
    <property type="entry name" value="Ammonium/urea_transptr"/>
</dbReference>
<feature type="transmembrane region" description="Helical" evidence="8">
    <location>
        <begin position="347"/>
        <end position="366"/>
    </location>
</feature>
<reference evidence="11" key="1">
    <citation type="journal article" date="2023" name="PLoS Negl. Trop. Dis.">
        <title>A genome sequence for Biomphalaria pfeifferi, the major vector snail for the human-infecting parasite Schistosoma mansoni.</title>
        <authorList>
            <person name="Bu L."/>
            <person name="Lu L."/>
            <person name="Laidemitt M.R."/>
            <person name="Zhang S.M."/>
            <person name="Mutuku M."/>
            <person name="Mkoji G."/>
            <person name="Steinauer M."/>
            <person name="Loker E.S."/>
        </authorList>
    </citation>
    <scope>NUCLEOTIDE SEQUENCE</scope>
    <source>
        <strain evidence="11">KasaAsao</strain>
    </source>
</reference>
<keyword evidence="4 8" id="KW-0812">Transmembrane</keyword>
<comment type="subcellular location">
    <subcellularLocation>
        <location evidence="8">Cell membrane</location>
        <topology evidence="8">Multi-pass membrane protein</topology>
    </subcellularLocation>
    <subcellularLocation>
        <location evidence="1">Membrane</location>
        <topology evidence="1">Multi-pass membrane protein</topology>
    </subcellularLocation>
</comment>
<feature type="transmembrane region" description="Helical" evidence="8">
    <location>
        <begin position="133"/>
        <end position="155"/>
    </location>
</feature>
<dbReference type="PANTHER" id="PTHR11730">
    <property type="entry name" value="AMMONIUM TRANSPORTER"/>
    <property type="match status" value="1"/>
</dbReference>
<dbReference type="Proteomes" id="UP001233172">
    <property type="component" value="Unassembled WGS sequence"/>
</dbReference>
<feature type="transmembrane region" description="Helical" evidence="8">
    <location>
        <begin position="224"/>
        <end position="244"/>
    </location>
</feature>
<dbReference type="SUPFAM" id="SSF111352">
    <property type="entry name" value="Ammonium transporter"/>
    <property type="match status" value="1"/>
</dbReference>
<organism evidence="11 12">
    <name type="scientific">Biomphalaria pfeifferi</name>
    <name type="common">Bloodfluke planorb</name>
    <name type="synonym">Freshwater snail</name>
    <dbReference type="NCBI Taxonomy" id="112525"/>
    <lineage>
        <taxon>Eukaryota</taxon>
        <taxon>Metazoa</taxon>
        <taxon>Spiralia</taxon>
        <taxon>Lophotrochozoa</taxon>
        <taxon>Mollusca</taxon>
        <taxon>Gastropoda</taxon>
        <taxon>Heterobranchia</taxon>
        <taxon>Euthyneura</taxon>
        <taxon>Panpulmonata</taxon>
        <taxon>Hygrophila</taxon>
        <taxon>Lymnaeoidea</taxon>
        <taxon>Planorbidae</taxon>
        <taxon>Biomphalaria</taxon>
    </lineage>
</organism>
<dbReference type="GO" id="GO:0097272">
    <property type="term" value="P:ammonium homeostasis"/>
    <property type="evidence" value="ECO:0007669"/>
    <property type="project" value="TreeGrafter"/>
</dbReference>
<accession>A0AAD8BT14</accession>
<feature type="transmembrane region" description="Helical" evidence="8">
    <location>
        <begin position="314"/>
        <end position="335"/>
    </location>
</feature>
<evidence type="ECO:0000256" key="8">
    <source>
        <dbReference type="RuleBase" id="RU362002"/>
    </source>
</evidence>
<keyword evidence="5 8" id="KW-1133">Transmembrane helix</keyword>
<dbReference type="FunFam" id="1.10.3430.10:FF:000010">
    <property type="entry name" value="Ammonium transporter"/>
    <property type="match status" value="1"/>
</dbReference>
<evidence type="ECO:0000259" key="10">
    <source>
        <dbReference type="Pfam" id="PF00909"/>
    </source>
</evidence>
<sequence>MADINKTSPSDPVAESLAAFQETLDQVFLLIMGNMVLLMQCGFAFLEAGSVRSKNTSNILIKNLLDSFISGIAYWTIGYALAFGKGNSFIGWHHFATSELPDSKLAVFFFEFVFAATSASIVSGAVAERCEFVAYVIYSSILTGFIYPVVTHWAWTDEGWLGQGMIYEINGVNETVRFHDFAGSGVVHVVGGTASFFAALFLGPRIGRFHKETGTAINIRGHSVPLAALGGFILIFGFLAFNGGSNMTVSKPGDGAVISLTVVNSVLSGTTAAFTTLAIHKFGIMGQHWSLLNTLNGALAGMVAICAGCDTYRPWGAIIVGAVAGVSFNVTSYLMIRLKIDDPVDAVAVHFGGGTWGVLAAAFLKYDTGVLMSWDRRSGLILAWQLVGFSAIALWTGFICLIMFGSLKFAGILRVPKDIEIKGLDIPRHNEPAYPLETYGHGHLEKIVTILEDGQLSHLHQGYLNGCFKKDLGPYESPEVKVMGTNEVRMVYSLDQALSIEPKSWRQTQPNEEMGAGPLERTAL</sequence>
<feature type="transmembrane region" description="Helical" evidence="8">
    <location>
        <begin position="105"/>
        <end position="126"/>
    </location>
</feature>
<feature type="transmembrane region" description="Helical" evidence="8">
    <location>
        <begin position="256"/>
        <end position="279"/>
    </location>
</feature>
<evidence type="ECO:0000256" key="2">
    <source>
        <dbReference type="ARBA" id="ARBA00005887"/>
    </source>
</evidence>
<protein>
    <recommendedName>
        <fullName evidence="8">Ammonium transporter</fullName>
    </recommendedName>
</protein>
<keyword evidence="3 8" id="KW-0813">Transport</keyword>
<dbReference type="NCBIfam" id="TIGR00836">
    <property type="entry name" value="amt"/>
    <property type="match status" value="1"/>
</dbReference>
<name>A0AAD8BT14_BIOPF</name>
<evidence type="ECO:0000313" key="11">
    <source>
        <dbReference type="EMBL" id="KAK0060327.1"/>
    </source>
</evidence>